<dbReference type="GeneID" id="29109475"/>
<organism evidence="1 2">
    <name type="scientific">Alternaria alternata</name>
    <name type="common">Alternaria rot fungus</name>
    <name type="synonym">Torula alternata</name>
    <dbReference type="NCBI Taxonomy" id="5599"/>
    <lineage>
        <taxon>Eukaryota</taxon>
        <taxon>Fungi</taxon>
        <taxon>Dikarya</taxon>
        <taxon>Ascomycota</taxon>
        <taxon>Pezizomycotina</taxon>
        <taxon>Dothideomycetes</taxon>
        <taxon>Pleosporomycetidae</taxon>
        <taxon>Pleosporales</taxon>
        <taxon>Pleosporineae</taxon>
        <taxon>Pleosporaceae</taxon>
        <taxon>Alternaria</taxon>
        <taxon>Alternaria sect. Alternaria</taxon>
        <taxon>Alternaria alternata complex</taxon>
    </lineage>
</organism>
<gene>
    <name evidence="1" type="ORF">CC77DRAFT_1014200</name>
</gene>
<protein>
    <submittedName>
        <fullName evidence="1">Uncharacterized protein</fullName>
    </submittedName>
</protein>
<dbReference type="Proteomes" id="UP000077248">
    <property type="component" value="Unassembled WGS sequence"/>
</dbReference>
<keyword evidence="2" id="KW-1185">Reference proteome</keyword>
<dbReference type="KEGG" id="aalt:CC77DRAFT_1014200"/>
<dbReference type="AlphaFoldDB" id="A0A177D3A9"/>
<evidence type="ECO:0000313" key="1">
    <source>
        <dbReference type="EMBL" id="OAG14163.1"/>
    </source>
</evidence>
<accession>A0A177D3A9</accession>
<evidence type="ECO:0000313" key="2">
    <source>
        <dbReference type="Proteomes" id="UP000077248"/>
    </source>
</evidence>
<dbReference type="VEuPathDB" id="FungiDB:CC77DRAFT_1014200"/>
<sequence>MENPEAACRVLCTHFTLDTRRLLPILSLLPVSAASAQPPAFCNSSTSPVVIGSIRYRLDTLSRIISGSPSKSGNHTIASPIWNWWGLTRCCIQPSDRDRAVSQPPSNQEKDRPCSAVQQLQLYNLLHWDDCVNADLPSHVYQFTFKHPHPAECARCGEHLTVVPILSFALPQLYRKMRSAMQLDGFGSNRRSTCRSRRNYHHHRPPIDAMHCDGNVAVVPPTPSATVRPNRSSL</sequence>
<reference evidence="1 2" key="1">
    <citation type="submission" date="2016-05" db="EMBL/GenBank/DDBJ databases">
        <title>Comparative analysis of secretome profiles of manganese(II)-oxidizing ascomycete fungi.</title>
        <authorList>
            <consortium name="DOE Joint Genome Institute"/>
            <person name="Zeiner C.A."/>
            <person name="Purvine S.O."/>
            <person name="Zink E.M."/>
            <person name="Wu S."/>
            <person name="Pasa-Tolic L."/>
            <person name="Chaput D.L."/>
            <person name="Haridas S."/>
            <person name="Grigoriev I.V."/>
            <person name="Santelli C.M."/>
            <person name="Hansel C.M."/>
        </authorList>
    </citation>
    <scope>NUCLEOTIDE SEQUENCE [LARGE SCALE GENOMIC DNA]</scope>
    <source>
        <strain evidence="1 2">SRC1lrK2f</strain>
    </source>
</reference>
<dbReference type="RefSeq" id="XP_018379584.1">
    <property type="nucleotide sequence ID" value="XM_018523881.1"/>
</dbReference>
<proteinExistence type="predicted"/>
<dbReference type="EMBL" id="KV441502">
    <property type="protein sequence ID" value="OAG14163.1"/>
    <property type="molecule type" value="Genomic_DNA"/>
</dbReference>
<name>A0A177D3A9_ALTAL</name>